<name>A0A4Q6XVK4_9SPHN</name>
<dbReference type="CDD" id="cd22341">
    <property type="entry name" value="NucS-like"/>
    <property type="match status" value="1"/>
</dbReference>
<evidence type="ECO:0000313" key="4">
    <source>
        <dbReference type="Proteomes" id="UP000292085"/>
    </source>
</evidence>
<gene>
    <name evidence="3" type="ORF">EWE75_13340</name>
</gene>
<keyword evidence="1" id="KW-0238">DNA-binding</keyword>
<dbReference type="AlphaFoldDB" id="A0A4Q6XVK4"/>
<dbReference type="Gene3D" id="3.40.1350.10">
    <property type="match status" value="1"/>
</dbReference>
<evidence type="ECO:0000259" key="2">
    <source>
        <dbReference type="Pfam" id="PF01939"/>
    </source>
</evidence>
<comment type="caution">
    <text evidence="3">The sequence shown here is derived from an EMBL/GenBank/DDBJ whole genome shotgun (WGS) entry which is preliminary data.</text>
</comment>
<dbReference type="OrthoDB" id="7189427at2"/>
<feature type="domain" description="Endonuclease NucS C-terminal" evidence="2">
    <location>
        <begin position="116"/>
        <end position="210"/>
    </location>
</feature>
<dbReference type="InterPro" id="IPR002793">
    <property type="entry name" value="Endonuclease_NucS"/>
</dbReference>
<reference evidence="3 4" key="1">
    <citation type="submission" date="2019-02" db="EMBL/GenBank/DDBJ databases">
        <authorList>
            <person name="Li Y."/>
        </authorList>
    </citation>
    <scope>NUCLEOTIDE SEQUENCE [LARGE SCALE GENOMIC DNA]</scope>
    <source>
        <strain evidence="3 4">3-7</strain>
    </source>
</reference>
<dbReference type="InterPro" id="IPR048301">
    <property type="entry name" value="NucS_C"/>
</dbReference>
<dbReference type="GO" id="GO:0004519">
    <property type="term" value="F:endonuclease activity"/>
    <property type="evidence" value="ECO:0007669"/>
    <property type="project" value="InterPro"/>
</dbReference>
<dbReference type="EMBL" id="SGIS01000019">
    <property type="protein sequence ID" value="RZF63961.1"/>
    <property type="molecule type" value="Genomic_DNA"/>
</dbReference>
<accession>A0A4Q6XVK4</accession>
<dbReference type="PANTHER" id="PTHR38814:SF1">
    <property type="entry name" value="ENDONUCLEASE NUCS"/>
    <property type="match status" value="1"/>
</dbReference>
<dbReference type="InterPro" id="IPR011856">
    <property type="entry name" value="tRNA_endonuc-like_dom_sf"/>
</dbReference>
<dbReference type="PANTHER" id="PTHR38814">
    <property type="entry name" value="ENDONUCLEASE NUCS"/>
    <property type="match status" value="1"/>
</dbReference>
<protein>
    <submittedName>
        <fullName evidence="3">DUF91 domain-containing protein</fullName>
    </submittedName>
</protein>
<evidence type="ECO:0000313" key="3">
    <source>
        <dbReference type="EMBL" id="RZF63961.1"/>
    </source>
</evidence>
<dbReference type="RefSeq" id="WP_130158260.1">
    <property type="nucleotide sequence ID" value="NZ_SGIS01000019.1"/>
</dbReference>
<proteinExistence type="predicted"/>
<dbReference type="Pfam" id="PF01939">
    <property type="entry name" value="NucS_C"/>
    <property type="match status" value="1"/>
</dbReference>
<dbReference type="Proteomes" id="UP000292085">
    <property type="component" value="Unassembled WGS sequence"/>
</dbReference>
<dbReference type="GO" id="GO:0003677">
    <property type="term" value="F:DNA binding"/>
    <property type="evidence" value="ECO:0007669"/>
    <property type="project" value="UniProtKB-KW"/>
</dbReference>
<keyword evidence="4" id="KW-1185">Reference proteome</keyword>
<sequence>MYDKIGFLDYFANTVKASANTCATYRSFLNRIDDALGGLDEALSSRGLEAVMEWARTTEVEPFGTYRSHAKSVLKRYALYKLEKAAGDEDASVEEPPASGDELGSLIESDANFIREREMQIQVRRQLTNLEPGLEAIDDGAEITVATGRIDILARDAKGRTVVIELKAGKCPPGALEQLLAYAYDIEQESGKPARAMLVAGSFTDRIRAAARRAKDVELKSYSYSLSFQDDK</sequence>
<organism evidence="3 4">
    <name type="scientific">Sphingomonas populi</name>
    <dbReference type="NCBI Taxonomy" id="2484750"/>
    <lineage>
        <taxon>Bacteria</taxon>
        <taxon>Pseudomonadati</taxon>
        <taxon>Pseudomonadota</taxon>
        <taxon>Alphaproteobacteria</taxon>
        <taxon>Sphingomonadales</taxon>
        <taxon>Sphingomonadaceae</taxon>
        <taxon>Sphingomonas</taxon>
    </lineage>
</organism>
<evidence type="ECO:0000256" key="1">
    <source>
        <dbReference type="ARBA" id="ARBA00023125"/>
    </source>
</evidence>